<dbReference type="Proteomes" id="UP000706122">
    <property type="component" value="Unassembled WGS sequence"/>
</dbReference>
<evidence type="ECO:0000313" key="1">
    <source>
        <dbReference type="EMBL" id="MBM4716151.1"/>
    </source>
</evidence>
<name>A0AAE2W985_RHOHA</name>
<gene>
    <name evidence="1" type="ORF">GS551_18495</name>
</gene>
<sequence length="137" mass="14649">MTILTGTVRDIGAYDDLTVFKFATPVIREDDSGDGIITTRKVRCQATAGVLTTPDLEPGIAILTIQGDPHSYQITVPDSPTPVQLWPLIQAATPPDPGSWTTGYISNAGGIARAQAVPLTAYPGMVKDPETFYVIFE</sequence>
<protein>
    <submittedName>
        <fullName evidence="1">Uncharacterized protein</fullName>
    </submittedName>
</protein>
<reference evidence="1" key="1">
    <citation type="submission" date="2019-11" db="EMBL/GenBank/DDBJ databases">
        <title>Spread of Macrolides and rifampicin resistant Rhodococcus equi in clinical isolates in the USA.</title>
        <authorList>
            <person name="Alvarez-Narvaez S."/>
            <person name="Huber L."/>
            <person name="Cohen N.D."/>
            <person name="Slovis N."/>
            <person name="Greiter M."/>
            <person name="Giguere S."/>
            <person name="Hart K."/>
        </authorList>
    </citation>
    <scope>NUCLEOTIDE SEQUENCE</scope>
    <source>
        <strain evidence="1">Lh_5</strain>
    </source>
</reference>
<accession>A0AAE2W985</accession>
<evidence type="ECO:0000313" key="2">
    <source>
        <dbReference type="Proteomes" id="UP000706122"/>
    </source>
</evidence>
<organism evidence="1 2">
    <name type="scientific">Rhodococcus hoagii</name>
    <name type="common">Corynebacterium equii</name>
    <dbReference type="NCBI Taxonomy" id="43767"/>
    <lineage>
        <taxon>Bacteria</taxon>
        <taxon>Bacillati</taxon>
        <taxon>Actinomycetota</taxon>
        <taxon>Actinomycetes</taxon>
        <taxon>Mycobacteriales</taxon>
        <taxon>Nocardiaceae</taxon>
        <taxon>Prescottella</taxon>
    </lineage>
</organism>
<proteinExistence type="predicted"/>
<dbReference type="AlphaFoldDB" id="A0AAE2W985"/>
<comment type="caution">
    <text evidence="1">The sequence shown here is derived from an EMBL/GenBank/DDBJ whole genome shotgun (WGS) entry which is preliminary data.</text>
</comment>
<dbReference type="EMBL" id="WUYC01000004">
    <property type="protein sequence ID" value="MBM4716151.1"/>
    <property type="molecule type" value="Genomic_DNA"/>
</dbReference>